<dbReference type="InterPro" id="IPR013324">
    <property type="entry name" value="RNA_pol_sigma_r3/r4-like"/>
</dbReference>
<protein>
    <submittedName>
        <fullName evidence="9">RNA polymerase sigma factor (Sigma-70 family)</fullName>
    </submittedName>
</protein>
<evidence type="ECO:0000259" key="7">
    <source>
        <dbReference type="Pfam" id="PF04542"/>
    </source>
</evidence>
<name>A0A7Y9ZJW8_9ACTN</name>
<sequence>MSSSDALPDDASLVAGVLAGDRQAFASVYEKYADRLHDFAFSMLRNPVEAQDCVADSFVVMAEKVGQLRDPSRLRPWLYAVVRNECLRTLRARGREAHDDEWLEAMPDQGRGPEDQVADDAVQAELRELVWAAVEGLNDRDRALIDLHLRQGLEGAELAAAMDVTPANAYVMLSRARDQVERALGALLIARRGSDDCEELAALLKDWDGTFSPLIRKRVARHIDGCEVCETRRKLMVSPLALFAGVPAFAAPPSLRDRVLGDERLVAFYVDQPTPGGAPPAGGAGTDDGGARRRRALAAIAAVLLLLAGVGLLAVLWPQGEDDLVAVDTATSASSTPASPSSTPAGTTTAPTSSATATSSAAAPSSTAASTDATVAAPGDLRVSTRSIDLGTGRSSDTVRLSNVGGSPVDFTARPRVGWLSVSTGGGSVAAGDATGLRITASRSGLAEGTHRGQVAVTWSGGTVLVAVSLTVNRAPVIGTITAGATSCSIPVSAAVSDGTGVQSVQATWSGSADGQATATLSGGRWRVTIPVAVGGNVKVTFTATDKAGLRSSRSRTFTFDPCPG</sequence>
<evidence type="ECO:0000313" key="10">
    <source>
        <dbReference type="Proteomes" id="UP000562045"/>
    </source>
</evidence>
<comment type="similarity">
    <text evidence="1">Belongs to the sigma-70 factor family. ECF subfamily.</text>
</comment>
<dbReference type="Pfam" id="PF04542">
    <property type="entry name" value="Sigma70_r2"/>
    <property type="match status" value="1"/>
</dbReference>
<evidence type="ECO:0000256" key="3">
    <source>
        <dbReference type="ARBA" id="ARBA00023082"/>
    </source>
</evidence>
<evidence type="ECO:0000313" key="9">
    <source>
        <dbReference type="EMBL" id="NYI45698.1"/>
    </source>
</evidence>
<dbReference type="SUPFAM" id="SSF88946">
    <property type="entry name" value="Sigma2 domain of RNA polymerase sigma factors"/>
    <property type="match status" value="1"/>
</dbReference>
<evidence type="ECO:0000256" key="6">
    <source>
        <dbReference type="SAM" id="Phobius"/>
    </source>
</evidence>
<keyword evidence="6" id="KW-0812">Transmembrane</keyword>
<dbReference type="InterPro" id="IPR039425">
    <property type="entry name" value="RNA_pol_sigma-70-like"/>
</dbReference>
<feature type="region of interest" description="Disordered" evidence="5">
    <location>
        <begin position="332"/>
        <end position="374"/>
    </location>
</feature>
<keyword evidence="6" id="KW-1133">Transmembrane helix</keyword>
<feature type="domain" description="RNA polymerase sigma factor 70 region 4 type 2" evidence="8">
    <location>
        <begin position="128"/>
        <end position="178"/>
    </location>
</feature>
<organism evidence="9 10">
    <name type="scientific">Nocardioides aromaticivorans</name>
    <dbReference type="NCBI Taxonomy" id="200618"/>
    <lineage>
        <taxon>Bacteria</taxon>
        <taxon>Bacillati</taxon>
        <taxon>Actinomycetota</taxon>
        <taxon>Actinomycetes</taxon>
        <taxon>Propionibacteriales</taxon>
        <taxon>Nocardioidaceae</taxon>
        <taxon>Nocardioides</taxon>
    </lineage>
</organism>
<keyword evidence="3" id="KW-0731">Sigma factor</keyword>
<dbReference type="GO" id="GO:0016987">
    <property type="term" value="F:sigma factor activity"/>
    <property type="evidence" value="ECO:0007669"/>
    <property type="project" value="UniProtKB-KW"/>
</dbReference>
<evidence type="ECO:0000259" key="8">
    <source>
        <dbReference type="Pfam" id="PF08281"/>
    </source>
</evidence>
<dbReference type="AlphaFoldDB" id="A0A7Y9ZJW8"/>
<comment type="caution">
    <text evidence="9">The sequence shown here is derived from an EMBL/GenBank/DDBJ whole genome shotgun (WGS) entry which is preliminary data.</text>
</comment>
<dbReference type="EMBL" id="JACBZM010000001">
    <property type="protein sequence ID" value="NYI45698.1"/>
    <property type="molecule type" value="Genomic_DNA"/>
</dbReference>
<dbReference type="InterPro" id="IPR007627">
    <property type="entry name" value="RNA_pol_sigma70_r2"/>
</dbReference>
<dbReference type="PANTHER" id="PTHR43133">
    <property type="entry name" value="RNA POLYMERASE ECF-TYPE SIGMA FACTO"/>
    <property type="match status" value="1"/>
</dbReference>
<dbReference type="PANTHER" id="PTHR43133:SF51">
    <property type="entry name" value="RNA POLYMERASE SIGMA FACTOR"/>
    <property type="match status" value="1"/>
</dbReference>
<keyword evidence="6" id="KW-0472">Membrane</keyword>
<dbReference type="NCBIfam" id="TIGR02937">
    <property type="entry name" value="sigma70-ECF"/>
    <property type="match status" value="1"/>
</dbReference>
<proteinExistence type="inferred from homology"/>
<dbReference type="Pfam" id="PF08281">
    <property type="entry name" value="Sigma70_r4_2"/>
    <property type="match status" value="1"/>
</dbReference>
<evidence type="ECO:0000256" key="4">
    <source>
        <dbReference type="ARBA" id="ARBA00023163"/>
    </source>
</evidence>
<gene>
    <name evidence="9" type="ORF">BJ993_002778</name>
</gene>
<dbReference type="Gene3D" id="1.10.10.10">
    <property type="entry name" value="Winged helix-like DNA-binding domain superfamily/Winged helix DNA-binding domain"/>
    <property type="match status" value="1"/>
</dbReference>
<dbReference type="RefSeq" id="WP_179649337.1">
    <property type="nucleotide sequence ID" value="NZ_JACBZM010000001.1"/>
</dbReference>
<keyword evidence="4" id="KW-0804">Transcription</keyword>
<dbReference type="SUPFAM" id="SSF88659">
    <property type="entry name" value="Sigma3 and sigma4 domains of RNA polymerase sigma factors"/>
    <property type="match status" value="1"/>
</dbReference>
<reference evidence="9 10" key="1">
    <citation type="submission" date="2020-07" db="EMBL/GenBank/DDBJ databases">
        <title>Sequencing the genomes of 1000 actinobacteria strains.</title>
        <authorList>
            <person name="Klenk H.-P."/>
        </authorList>
    </citation>
    <scope>NUCLEOTIDE SEQUENCE [LARGE SCALE GENOMIC DNA]</scope>
    <source>
        <strain evidence="9 10">DSM 15131</strain>
    </source>
</reference>
<feature type="transmembrane region" description="Helical" evidence="6">
    <location>
        <begin position="296"/>
        <end position="317"/>
    </location>
</feature>
<dbReference type="InterPro" id="IPR014284">
    <property type="entry name" value="RNA_pol_sigma-70_dom"/>
</dbReference>
<dbReference type="InterPro" id="IPR013249">
    <property type="entry name" value="RNA_pol_sigma70_r4_t2"/>
</dbReference>
<dbReference type="Gene3D" id="1.10.1740.10">
    <property type="match status" value="1"/>
</dbReference>
<dbReference type="InterPro" id="IPR013325">
    <property type="entry name" value="RNA_pol_sigma_r2"/>
</dbReference>
<feature type="domain" description="RNA polymerase sigma-70 region 2" evidence="7">
    <location>
        <begin position="29"/>
        <end position="95"/>
    </location>
</feature>
<dbReference type="GO" id="GO:0006352">
    <property type="term" value="P:DNA-templated transcription initiation"/>
    <property type="evidence" value="ECO:0007669"/>
    <property type="project" value="InterPro"/>
</dbReference>
<evidence type="ECO:0000256" key="1">
    <source>
        <dbReference type="ARBA" id="ARBA00010641"/>
    </source>
</evidence>
<accession>A0A7Y9ZJW8</accession>
<evidence type="ECO:0000256" key="5">
    <source>
        <dbReference type="SAM" id="MobiDB-lite"/>
    </source>
</evidence>
<dbReference type="Proteomes" id="UP000562045">
    <property type="component" value="Unassembled WGS sequence"/>
</dbReference>
<keyword evidence="2" id="KW-0805">Transcription regulation</keyword>
<dbReference type="InterPro" id="IPR036388">
    <property type="entry name" value="WH-like_DNA-bd_sf"/>
</dbReference>
<dbReference type="GO" id="GO:0003677">
    <property type="term" value="F:DNA binding"/>
    <property type="evidence" value="ECO:0007669"/>
    <property type="project" value="InterPro"/>
</dbReference>
<evidence type="ECO:0000256" key="2">
    <source>
        <dbReference type="ARBA" id="ARBA00023015"/>
    </source>
</evidence>